<feature type="transmembrane region" description="Helical" evidence="6">
    <location>
        <begin position="20"/>
        <end position="53"/>
    </location>
</feature>
<evidence type="ECO:0000313" key="8">
    <source>
        <dbReference type="Proteomes" id="UP000064189"/>
    </source>
</evidence>
<keyword evidence="3 6" id="KW-0812">Transmembrane</keyword>
<organism evidence="7 8">
    <name type="scientific">Peribacillus simplex</name>
    <dbReference type="NCBI Taxonomy" id="1478"/>
    <lineage>
        <taxon>Bacteria</taxon>
        <taxon>Bacillati</taxon>
        <taxon>Bacillota</taxon>
        <taxon>Bacilli</taxon>
        <taxon>Bacillales</taxon>
        <taxon>Bacillaceae</taxon>
        <taxon>Peribacillus</taxon>
    </lineage>
</organism>
<evidence type="ECO:0000256" key="2">
    <source>
        <dbReference type="ARBA" id="ARBA00022475"/>
    </source>
</evidence>
<evidence type="ECO:0000256" key="4">
    <source>
        <dbReference type="ARBA" id="ARBA00022989"/>
    </source>
</evidence>
<feature type="transmembrane region" description="Helical" evidence="6">
    <location>
        <begin position="235"/>
        <end position="256"/>
    </location>
</feature>
<evidence type="ECO:0000256" key="5">
    <source>
        <dbReference type="ARBA" id="ARBA00023136"/>
    </source>
</evidence>
<accession>A0A109N0F2</accession>
<dbReference type="AlphaFoldDB" id="A0A109N0F2"/>
<dbReference type="PANTHER" id="PTHR34857:SF2">
    <property type="entry name" value="SLL0384 PROTEIN"/>
    <property type="match status" value="1"/>
</dbReference>
<feature type="transmembrane region" description="Helical" evidence="6">
    <location>
        <begin position="101"/>
        <end position="123"/>
    </location>
</feature>
<dbReference type="Proteomes" id="UP000064189">
    <property type="component" value="Unassembled WGS sequence"/>
</dbReference>
<evidence type="ECO:0000256" key="1">
    <source>
        <dbReference type="ARBA" id="ARBA00004141"/>
    </source>
</evidence>
<dbReference type="PANTHER" id="PTHR34857">
    <property type="entry name" value="SLL0384 PROTEIN"/>
    <property type="match status" value="1"/>
</dbReference>
<keyword evidence="5 6" id="KW-0472">Membrane</keyword>
<protein>
    <submittedName>
        <fullName evidence="7">ABC transporter permease</fullName>
    </submittedName>
</protein>
<keyword evidence="2" id="KW-1003">Cell membrane</keyword>
<evidence type="ECO:0000256" key="3">
    <source>
        <dbReference type="ARBA" id="ARBA00022692"/>
    </source>
</evidence>
<dbReference type="InterPro" id="IPR051611">
    <property type="entry name" value="ECF_transporter_component"/>
</dbReference>
<gene>
    <name evidence="7" type="ORF">AS888_16415</name>
</gene>
<keyword evidence="8" id="KW-1185">Reference proteome</keyword>
<reference evidence="7 8" key="1">
    <citation type="submission" date="2015-11" db="EMBL/GenBank/DDBJ databases">
        <title>Genome Sequence of Bacillus simplex strain VanAntwerpen2.</title>
        <authorList>
            <person name="Couger M.B."/>
        </authorList>
    </citation>
    <scope>NUCLEOTIDE SEQUENCE [LARGE SCALE GENOMIC DNA]</scope>
    <source>
        <strain evidence="7 8">VanAntwerpen02</strain>
    </source>
</reference>
<evidence type="ECO:0000313" key="7">
    <source>
        <dbReference type="EMBL" id="KWW21189.1"/>
    </source>
</evidence>
<dbReference type="CDD" id="cd16914">
    <property type="entry name" value="EcfT"/>
    <property type="match status" value="1"/>
</dbReference>
<sequence length="258" mass="29759">MTVTNAETWLYKINPSLKLFVLMVLCIVALFIDDLNYMINVTMGVLLIFLCFTGHSIKRIILLSIPFGFIFISTSLAMIFFGKGKTLWFEWGLISITEESFMRGLLVGFRALLFAALGLTFSLTTRPVNLFYSLMQQVKLKPKYAYSFMAALRLIPIMMQEFQTIRNAMKVRGFERGTGVKSIYFKMKAYSIPLLSGSIRRAHRIAVAMEAKRFTDTRDRTYYYDFGFSKYDQGFILYFIILLLAGFYLSIQFPLVSI</sequence>
<keyword evidence="4 6" id="KW-1133">Transmembrane helix</keyword>
<feature type="transmembrane region" description="Helical" evidence="6">
    <location>
        <begin position="60"/>
        <end position="81"/>
    </location>
</feature>
<dbReference type="EMBL" id="LNNH01000012">
    <property type="protein sequence ID" value="KWW21189.1"/>
    <property type="molecule type" value="Genomic_DNA"/>
</dbReference>
<dbReference type="InterPro" id="IPR003339">
    <property type="entry name" value="ABC/ECF_trnsptr_transmembrane"/>
</dbReference>
<evidence type="ECO:0000256" key="6">
    <source>
        <dbReference type="SAM" id="Phobius"/>
    </source>
</evidence>
<dbReference type="Pfam" id="PF02361">
    <property type="entry name" value="CbiQ"/>
    <property type="match status" value="1"/>
</dbReference>
<dbReference type="GO" id="GO:0005886">
    <property type="term" value="C:plasma membrane"/>
    <property type="evidence" value="ECO:0007669"/>
    <property type="project" value="UniProtKB-ARBA"/>
</dbReference>
<dbReference type="RefSeq" id="WP_061141542.1">
    <property type="nucleotide sequence ID" value="NZ_LNNH01000012.1"/>
</dbReference>
<proteinExistence type="predicted"/>
<comment type="caution">
    <text evidence="7">The sequence shown here is derived from an EMBL/GenBank/DDBJ whole genome shotgun (WGS) entry which is preliminary data.</text>
</comment>
<comment type="subcellular location">
    <subcellularLocation>
        <location evidence="1">Membrane</location>
        <topology evidence="1">Multi-pass membrane protein</topology>
    </subcellularLocation>
</comment>
<name>A0A109N0F2_9BACI</name>